<dbReference type="NCBIfam" id="TIGR00229">
    <property type="entry name" value="sensory_box"/>
    <property type="match status" value="1"/>
</dbReference>
<dbReference type="GO" id="GO:0005886">
    <property type="term" value="C:plasma membrane"/>
    <property type="evidence" value="ECO:0007669"/>
    <property type="project" value="UniProtKB-SubCell"/>
</dbReference>
<evidence type="ECO:0000256" key="5">
    <source>
        <dbReference type="ARBA" id="ARBA00022553"/>
    </source>
</evidence>
<dbReference type="SUPFAM" id="SSF55890">
    <property type="entry name" value="Sporulation response regulatory protein Spo0B"/>
    <property type="match status" value="1"/>
</dbReference>
<dbReference type="AlphaFoldDB" id="A0A2P7RAM2"/>
<evidence type="ECO:0000259" key="15">
    <source>
        <dbReference type="PROSITE" id="PS50109"/>
    </source>
</evidence>
<evidence type="ECO:0000256" key="1">
    <source>
        <dbReference type="ARBA" id="ARBA00000085"/>
    </source>
</evidence>
<dbReference type="SMART" id="SM00387">
    <property type="entry name" value="HATPase_c"/>
    <property type="match status" value="1"/>
</dbReference>
<dbReference type="CDD" id="cd18773">
    <property type="entry name" value="PDC1_HK_sensor"/>
    <property type="match status" value="1"/>
</dbReference>
<dbReference type="PANTHER" id="PTHR44936:SF10">
    <property type="entry name" value="SENSOR PROTEIN RSTB"/>
    <property type="match status" value="1"/>
</dbReference>
<comment type="caution">
    <text evidence="17">The sequence shown here is derived from an EMBL/GenBank/DDBJ whole genome shotgun (WGS) entry which is preliminary data.</text>
</comment>
<dbReference type="Gene3D" id="1.10.287.130">
    <property type="match status" value="1"/>
</dbReference>
<dbReference type="EC" id="2.7.13.3" evidence="3"/>
<evidence type="ECO:0000256" key="6">
    <source>
        <dbReference type="ARBA" id="ARBA00022679"/>
    </source>
</evidence>
<evidence type="ECO:0000256" key="9">
    <source>
        <dbReference type="ARBA" id="ARBA00022777"/>
    </source>
</evidence>
<dbReference type="InterPro" id="IPR036890">
    <property type="entry name" value="HATPase_C_sf"/>
</dbReference>
<dbReference type="InterPro" id="IPR005467">
    <property type="entry name" value="His_kinase_dom"/>
</dbReference>
<dbReference type="Proteomes" id="UP000240243">
    <property type="component" value="Unassembled WGS sequence"/>
</dbReference>
<keyword evidence="12" id="KW-0902">Two-component regulatory system</keyword>
<keyword evidence="5" id="KW-0597">Phosphoprotein</keyword>
<accession>A0A2P7RAM2</accession>
<dbReference type="GO" id="GO:0005524">
    <property type="term" value="F:ATP binding"/>
    <property type="evidence" value="ECO:0007669"/>
    <property type="project" value="UniProtKB-KW"/>
</dbReference>
<gene>
    <name evidence="17" type="ORF">C7H85_00140</name>
</gene>
<evidence type="ECO:0000313" key="18">
    <source>
        <dbReference type="Proteomes" id="UP000240243"/>
    </source>
</evidence>
<dbReference type="InterPro" id="IPR050980">
    <property type="entry name" value="2C_sensor_his_kinase"/>
</dbReference>
<protein>
    <recommendedName>
        <fullName evidence="3">histidine kinase</fullName>
        <ecNumber evidence="3">2.7.13.3</ecNumber>
    </recommendedName>
</protein>
<dbReference type="EMBL" id="PXYG01000001">
    <property type="protein sequence ID" value="PSJ47286.1"/>
    <property type="molecule type" value="Genomic_DNA"/>
</dbReference>
<dbReference type="InterPro" id="IPR003594">
    <property type="entry name" value="HATPase_dom"/>
</dbReference>
<keyword evidence="13 14" id="KW-0472">Membrane</keyword>
<dbReference type="InterPro" id="IPR000014">
    <property type="entry name" value="PAS"/>
</dbReference>
<dbReference type="SUPFAM" id="SSF55874">
    <property type="entry name" value="ATPase domain of HSP90 chaperone/DNA topoisomerase II/histidine kinase"/>
    <property type="match status" value="1"/>
</dbReference>
<evidence type="ECO:0000313" key="17">
    <source>
        <dbReference type="EMBL" id="PSJ47286.1"/>
    </source>
</evidence>
<keyword evidence="4" id="KW-1003">Cell membrane</keyword>
<dbReference type="Pfam" id="PF02518">
    <property type="entry name" value="HATPase_c"/>
    <property type="match status" value="1"/>
</dbReference>
<keyword evidence="8" id="KW-0547">Nucleotide-binding</keyword>
<dbReference type="InterPro" id="IPR013767">
    <property type="entry name" value="PAS_fold"/>
</dbReference>
<proteinExistence type="predicted"/>
<evidence type="ECO:0000256" key="4">
    <source>
        <dbReference type="ARBA" id="ARBA00022475"/>
    </source>
</evidence>
<dbReference type="SUPFAM" id="SSF55785">
    <property type="entry name" value="PYP-like sensor domain (PAS domain)"/>
    <property type="match status" value="1"/>
</dbReference>
<feature type="domain" description="PAS" evidence="16">
    <location>
        <begin position="225"/>
        <end position="259"/>
    </location>
</feature>
<sequence length="546" mass="59019">MSVNTKRFFPPLRFRTQVLLLVGTLVAATLLVQGAYLNHRQSQIITEQIGMRAMSVAQTVAQIPAIIDAFDSADPAAIIQPLAEQIRIETGARYVVVGNRFGIRYAHPLPERLGLPMVGGDNDRALLGGEAYISEAEGSLGEAIRGKAPVFDANGDIIGIVSVGFMLEKVDIDIDNSLALGWGLIGLMVVLGLAGAGWLAQHLKKVILGLEPHEIARLVMEKDAILQSIHEGIVAVNQQGQITLLNQAARRFLGLPPHSNAVGRPVQELVPNSRLREVLSSGERQFDQEMWIGEHPVVVNRVPIIHGGRVQGAVATFRSRQEIRDLSLALNAVNRDRDALRVQAHEFSNKLYTISGLLQLDKPQQALALINQETAREQARLATVLEQVEDPLVGAILLGKLADAEQKGVQLEIVEDSALHTPLGPQGQEVLISVLGNLLNNAVDAALLGRQTPPRVRLFFTDLGEQLLFEVEDNGPGVDPALLAHIFREGFTTKPGKHMGIGLALVRQLCLEYGGDVSLEDGDLGGACFIVTLAKARMAGQEETLA</sequence>
<evidence type="ECO:0000256" key="11">
    <source>
        <dbReference type="ARBA" id="ARBA00022989"/>
    </source>
</evidence>
<evidence type="ECO:0000256" key="14">
    <source>
        <dbReference type="SAM" id="Phobius"/>
    </source>
</evidence>
<evidence type="ECO:0000256" key="10">
    <source>
        <dbReference type="ARBA" id="ARBA00022840"/>
    </source>
</evidence>
<dbReference type="PROSITE" id="PS50112">
    <property type="entry name" value="PAS"/>
    <property type="match status" value="1"/>
</dbReference>
<dbReference type="InterPro" id="IPR033463">
    <property type="entry name" value="sCache_3"/>
</dbReference>
<name>A0A2P7RAM2_9GAMM</name>
<dbReference type="Gene3D" id="3.30.565.10">
    <property type="entry name" value="Histidine kinase-like ATPase, C-terminal domain"/>
    <property type="match status" value="1"/>
</dbReference>
<feature type="domain" description="Histidine kinase" evidence="15">
    <location>
        <begin position="342"/>
        <end position="537"/>
    </location>
</feature>
<evidence type="ECO:0000256" key="13">
    <source>
        <dbReference type="ARBA" id="ARBA00023136"/>
    </source>
</evidence>
<reference evidence="17 18" key="1">
    <citation type="submission" date="2018-03" db="EMBL/GenBank/DDBJ databases">
        <title>The draft genome of Zobellella sp. 59N8.</title>
        <authorList>
            <person name="Liu L."/>
            <person name="Li L."/>
            <person name="Zhang X."/>
            <person name="Liang L."/>
            <person name="Wang T."/>
        </authorList>
    </citation>
    <scope>NUCLEOTIDE SEQUENCE [LARGE SCALE GENOMIC DNA]</scope>
    <source>
        <strain evidence="17 18">59N8</strain>
    </source>
</reference>
<dbReference type="InterPro" id="IPR004358">
    <property type="entry name" value="Sig_transdc_His_kin-like_C"/>
</dbReference>
<dbReference type="OrthoDB" id="9792686at2"/>
<comment type="subcellular location">
    <subcellularLocation>
        <location evidence="2">Cell membrane</location>
        <topology evidence="2">Multi-pass membrane protein</topology>
    </subcellularLocation>
</comment>
<dbReference type="GO" id="GO:0006355">
    <property type="term" value="P:regulation of DNA-templated transcription"/>
    <property type="evidence" value="ECO:0007669"/>
    <property type="project" value="InterPro"/>
</dbReference>
<dbReference type="Gene3D" id="3.30.450.20">
    <property type="entry name" value="PAS domain"/>
    <property type="match status" value="2"/>
</dbReference>
<keyword evidence="10" id="KW-0067">ATP-binding</keyword>
<keyword evidence="9 17" id="KW-0418">Kinase</keyword>
<evidence type="ECO:0000259" key="16">
    <source>
        <dbReference type="PROSITE" id="PS50112"/>
    </source>
</evidence>
<dbReference type="SUPFAM" id="SSF103190">
    <property type="entry name" value="Sensory domain-like"/>
    <property type="match status" value="1"/>
</dbReference>
<dbReference type="InterPro" id="IPR016120">
    <property type="entry name" value="Sig_transdc_His_kin_SpoOB"/>
</dbReference>
<dbReference type="RefSeq" id="WP_106727704.1">
    <property type="nucleotide sequence ID" value="NZ_PXYG01000001.1"/>
</dbReference>
<evidence type="ECO:0000256" key="7">
    <source>
        <dbReference type="ARBA" id="ARBA00022692"/>
    </source>
</evidence>
<keyword evidence="7 14" id="KW-0812">Transmembrane</keyword>
<dbReference type="PANTHER" id="PTHR44936">
    <property type="entry name" value="SENSOR PROTEIN CREC"/>
    <property type="match status" value="1"/>
</dbReference>
<dbReference type="FunFam" id="3.30.450.20:FF:000018">
    <property type="entry name" value="Sensor histidine kinase DcuS"/>
    <property type="match status" value="1"/>
</dbReference>
<dbReference type="Pfam" id="PF14689">
    <property type="entry name" value="SPOB_a"/>
    <property type="match status" value="1"/>
</dbReference>
<evidence type="ECO:0000256" key="8">
    <source>
        <dbReference type="ARBA" id="ARBA00022741"/>
    </source>
</evidence>
<comment type="catalytic activity">
    <reaction evidence="1">
        <text>ATP + protein L-histidine = ADP + protein N-phospho-L-histidine.</text>
        <dbReference type="EC" id="2.7.13.3"/>
    </reaction>
</comment>
<dbReference type="Pfam" id="PF17203">
    <property type="entry name" value="sCache_3_2"/>
    <property type="match status" value="1"/>
</dbReference>
<feature type="transmembrane region" description="Helical" evidence="14">
    <location>
        <begin position="179"/>
        <end position="200"/>
    </location>
</feature>
<evidence type="ECO:0000256" key="12">
    <source>
        <dbReference type="ARBA" id="ARBA00023012"/>
    </source>
</evidence>
<dbReference type="InterPro" id="IPR039506">
    <property type="entry name" value="SPOB_a"/>
</dbReference>
<keyword evidence="11 14" id="KW-1133">Transmembrane helix</keyword>
<keyword evidence="18" id="KW-1185">Reference proteome</keyword>
<keyword evidence="6" id="KW-0808">Transferase</keyword>
<dbReference type="GO" id="GO:0000155">
    <property type="term" value="F:phosphorelay sensor kinase activity"/>
    <property type="evidence" value="ECO:0007669"/>
    <property type="project" value="InterPro"/>
</dbReference>
<dbReference type="InterPro" id="IPR035965">
    <property type="entry name" value="PAS-like_dom_sf"/>
</dbReference>
<evidence type="ECO:0000256" key="2">
    <source>
        <dbReference type="ARBA" id="ARBA00004651"/>
    </source>
</evidence>
<dbReference type="PROSITE" id="PS50109">
    <property type="entry name" value="HIS_KIN"/>
    <property type="match status" value="1"/>
</dbReference>
<dbReference type="SMART" id="SM00091">
    <property type="entry name" value="PAS"/>
    <property type="match status" value="1"/>
</dbReference>
<dbReference type="CDD" id="cd00130">
    <property type="entry name" value="PAS"/>
    <property type="match status" value="1"/>
</dbReference>
<dbReference type="PRINTS" id="PR00344">
    <property type="entry name" value="BCTRLSENSOR"/>
</dbReference>
<evidence type="ECO:0000256" key="3">
    <source>
        <dbReference type="ARBA" id="ARBA00012438"/>
    </source>
</evidence>
<dbReference type="Pfam" id="PF00989">
    <property type="entry name" value="PAS"/>
    <property type="match status" value="1"/>
</dbReference>
<dbReference type="InterPro" id="IPR029151">
    <property type="entry name" value="Sensor-like_sf"/>
</dbReference>
<organism evidence="17 18">
    <name type="scientific">Zobellella endophytica</name>
    <dbReference type="NCBI Taxonomy" id="2116700"/>
    <lineage>
        <taxon>Bacteria</taxon>
        <taxon>Pseudomonadati</taxon>
        <taxon>Pseudomonadota</taxon>
        <taxon>Gammaproteobacteria</taxon>
        <taxon>Aeromonadales</taxon>
        <taxon>Aeromonadaceae</taxon>
        <taxon>Zobellella</taxon>
    </lineage>
</organism>